<dbReference type="Proteomes" id="UP000075606">
    <property type="component" value="Unassembled WGS sequence"/>
</dbReference>
<keyword evidence="3" id="KW-1185">Reference proteome</keyword>
<reference evidence="2 3" key="1">
    <citation type="submission" date="2016-01" db="EMBL/GenBank/DDBJ databases">
        <title>Genome sequencing of Roseivirga spongicola UST030701-084.</title>
        <authorList>
            <person name="Selvaratnam C."/>
            <person name="Thevarajoo S."/>
            <person name="Goh K.M."/>
            <person name="Ee R."/>
            <person name="Chan K.-G."/>
            <person name="Chong C.S."/>
        </authorList>
    </citation>
    <scope>NUCLEOTIDE SEQUENCE [LARGE SCALE GENOMIC DNA]</scope>
    <source>
        <strain evidence="2 3">UST030701-084</strain>
    </source>
</reference>
<organism evidence="2 3">
    <name type="scientific">Roseivirga spongicola</name>
    <dbReference type="NCBI Taxonomy" id="333140"/>
    <lineage>
        <taxon>Bacteria</taxon>
        <taxon>Pseudomonadati</taxon>
        <taxon>Bacteroidota</taxon>
        <taxon>Cytophagia</taxon>
        <taxon>Cytophagales</taxon>
        <taxon>Roseivirgaceae</taxon>
        <taxon>Roseivirga</taxon>
    </lineage>
</organism>
<keyword evidence="1" id="KW-0812">Transmembrane</keyword>
<dbReference type="EMBL" id="LRPC01000001">
    <property type="protein sequence ID" value="KYG77839.1"/>
    <property type="molecule type" value="Genomic_DNA"/>
</dbReference>
<keyword evidence="1" id="KW-1133">Transmembrane helix</keyword>
<accession>A0A150XGL8</accession>
<keyword evidence="1" id="KW-0472">Membrane</keyword>
<gene>
    <name evidence="2" type="ORF">AWW68_03465</name>
</gene>
<sequence>MENNELLQLWKGYDQKLDQLLEIDKKRTYEKALDSAKKRFHKLTYEPIFEIVLAVIFMSFSGRLMVAVWGVWPLTVIAVAFHAFLIATIIFDLNLIYRVKSLNYDLPMAELQKQIHQLKKAKILEIKLILWGVATLAGPFVFAFLYVLLGQGYIGEIPNQFWYVNGSLCLILAFVAVHLSAGLSTPKTKLQKWFTSKLKFGGLDESTAILAELKA</sequence>
<feature type="transmembrane region" description="Helical" evidence="1">
    <location>
        <begin position="128"/>
        <end position="149"/>
    </location>
</feature>
<evidence type="ECO:0000256" key="1">
    <source>
        <dbReference type="SAM" id="Phobius"/>
    </source>
</evidence>
<proteinExistence type="predicted"/>
<evidence type="ECO:0000313" key="2">
    <source>
        <dbReference type="EMBL" id="KYG77839.1"/>
    </source>
</evidence>
<protein>
    <submittedName>
        <fullName evidence="2">Uncharacterized protein</fullName>
    </submittedName>
</protein>
<comment type="caution">
    <text evidence="2">The sequence shown here is derived from an EMBL/GenBank/DDBJ whole genome shotgun (WGS) entry which is preliminary data.</text>
</comment>
<feature type="transmembrane region" description="Helical" evidence="1">
    <location>
        <begin position="76"/>
        <end position="97"/>
    </location>
</feature>
<name>A0A150XGL8_9BACT</name>
<dbReference type="OrthoDB" id="5706484at2"/>
<feature type="transmembrane region" description="Helical" evidence="1">
    <location>
        <begin position="161"/>
        <end position="183"/>
    </location>
</feature>
<feature type="transmembrane region" description="Helical" evidence="1">
    <location>
        <begin position="48"/>
        <end position="70"/>
    </location>
</feature>
<dbReference type="RefSeq" id="WP_068216612.1">
    <property type="nucleotide sequence ID" value="NZ_CP139724.1"/>
</dbReference>
<evidence type="ECO:0000313" key="3">
    <source>
        <dbReference type="Proteomes" id="UP000075606"/>
    </source>
</evidence>
<dbReference type="AlphaFoldDB" id="A0A150XGL8"/>